<dbReference type="InterPro" id="IPR039569">
    <property type="entry name" value="FAS1-like_DH_region"/>
</dbReference>
<evidence type="ECO:0000256" key="7">
    <source>
        <dbReference type="ARBA" id="ARBA00022857"/>
    </source>
</evidence>
<dbReference type="InterPro" id="IPR040899">
    <property type="entry name" value="Fas_alpha_ACP"/>
</dbReference>
<dbReference type="CDD" id="cd03447">
    <property type="entry name" value="FAS_MaoC"/>
    <property type="match status" value="1"/>
</dbReference>
<dbReference type="OMA" id="WQVTRKA"/>
<dbReference type="OrthoDB" id="4251012at2759"/>
<dbReference type="InterPro" id="IPR009081">
    <property type="entry name" value="PP-bd_ACP"/>
</dbReference>
<keyword evidence="4" id="KW-0479">Metal-binding</keyword>
<evidence type="ECO:0000256" key="6">
    <source>
        <dbReference type="ARBA" id="ARBA00022842"/>
    </source>
</evidence>
<dbReference type="PANTHER" id="PTHR10982">
    <property type="entry name" value="MALONYL COA-ACYL CARRIER PROTEIN TRANSACYLASE"/>
    <property type="match status" value="1"/>
</dbReference>
<dbReference type="InterPro" id="IPR040883">
    <property type="entry name" value="FAS_meander"/>
</dbReference>
<keyword evidence="1" id="KW-0596">Phosphopantetheine</keyword>
<dbReference type="FunFam" id="3.20.20.70:FF:000078">
    <property type="entry name" value="Fatty acid synthase beta subunit dehydratase"/>
    <property type="match status" value="1"/>
</dbReference>
<keyword evidence="8" id="KW-0560">Oxidoreductase</keyword>
<evidence type="ECO:0000256" key="9">
    <source>
        <dbReference type="ARBA" id="ARBA00048237"/>
    </source>
</evidence>
<dbReference type="GO" id="GO:0019171">
    <property type="term" value="F:(3R)-hydroxyacyl-[acyl-carrier-protein] dehydratase activity"/>
    <property type="evidence" value="ECO:0007669"/>
    <property type="project" value="InterPro"/>
</dbReference>
<dbReference type="Gene3D" id="3.40.50.720">
    <property type="entry name" value="NAD(P)-binding Rossmann-like Domain"/>
    <property type="match status" value="2"/>
</dbReference>
<dbReference type="eggNOG" id="ENOG502QQJX">
    <property type="taxonomic scope" value="Eukaryota"/>
</dbReference>
<dbReference type="GO" id="GO:0004321">
    <property type="term" value="F:fatty-acyl-CoA synthase activity"/>
    <property type="evidence" value="ECO:0007669"/>
    <property type="project" value="UniProtKB-EC"/>
</dbReference>
<dbReference type="NCBIfam" id="TIGR00556">
    <property type="entry name" value="pantethn_trn"/>
    <property type="match status" value="1"/>
</dbReference>
<evidence type="ECO:0000313" key="16">
    <source>
        <dbReference type="Proteomes" id="UP000054350"/>
    </source>
</evidence>
<dbReference type="Gene3D" id="6.10.140.1400">
    <property type="match status" value="1"/>
</dbReference>
<evidence type="ECO:0000256" key="4">
    <source>
        <dbReference type="ARBA" id="ARBA00022723"/>
    </source>
</evidence>
<dbReference type="Pfam" id="PF13452">
    <property type="entry name" value="FAS1_DH_region"/>
    <property type="match status" value="1"/>
</dbReference>
<dbReference type="PANTHER" id="PTHR10982:SF21">
    <property type="entry name" value="FATTY ACID SYNTHASE SUBUNIT BETA"/>
    <property type="match status" value="1"/>
</dbReference>
<dbReference type="Gene3D" id="6.10.140.1410">
    <property type="match status" value="1"/>
</dbReference>
<dbReference type="Gene3D" id="3.40.47.10">
    <property type="match status" value="2"/>
</dbReference>
<keyword evidence="2" id="KW-0597">Phosphoprotein</keyword>
<evidence type="ECO:0000259" key="13">
    <source>
        <dbReference type="PROSITE" id="PS50075"/>
    </source>
</evidence>
<dbReference type="InterPro" id="IPR041550">
    <property type="entry name" value="FASI_helical"/>
</dbReference>
<feature type="domain" description="Carrier" evidence="13">
    <location>
        <begin position="2268"/>
        <end position="2343"/>
    </location>
</feature>
<organism evidence="15 16">
    <name type="scientific">Allomyces macrogynus (strain ATCC 38327)</name>
    <name type="common">Allomyces javanicus var. macrogynus</name>
    <dbReference type="NCBI Taxonomy" id="578462"/>
    <lineage>
        <taxon>Eukaryota</taxon>
        <taxon>Fungi</taxon>
        <taxon>Fungi incertae sedis</taxon>
        <taxon>Blastocladiomycota</taxon>
        <taxon>Blastocladiomycetes</taxon>
        <taxon>Blastocladiales</taxon>
        <taxon>Blastocladiaceae</taxon>
        <taxon>Allomyces</taxon>
    </lineage>
</organism>
<dbReference type="SUPFAM" id="SSF51735">
    <property type="entry name" value="NAD(P)-binding Rossmann-fold domains"/>
    <property type="match status" value="1"/>
</dbReference>
<reference evidence="16" key="2">
    <citation type="submission" date="2009-11" db="EMBL/GenBank/DDBJ databases">
        <title>The Genome Sequence of Allomyces macrogynus strain ATCC 38327.</title>
        <authorList>
            <consortium name="The Broad Institute Genome Sequencing Platform"/>
            <person name="Russ C."/>
            <person name="Cuomo C."/>
            <person name="Shea T."/>
            <person name="Young S.K."/>
            <person name="Zeng Q."/>
            <person name="Koehrsen M."/>
            <person name="Haas B."/>
            <person name="Borodovsky M."/>
            <person name="Guigo R."/>
            <person name="Alvarado L."/>
            <person name="Berlin A."/>
            <person name="Borenstein D."/>
            <person name="Chen Z."/>
            <person name="Engels R."/>
            <person name="Freedman E."/>
            <person name="Gellesch M."/>
            <person name="Goldberg J."/>
            <person name="Griggs A."/>
            <person name="Gujja S."/>
            <person name="Heiman D."/>
            <person name="Hepburn T."/>
            <person name="Howarth C."/>
            <person name="Jen D."/>
            <person name="Larson L."/>
            <person name="Lewis B."/>
            <person name="Mehta T."/>
            <person name="Park D."/>
            <person name="Pearson M."/>
            <person name="Roberts A."/>
            <person name="Saif S."/>
            <person name="Shenoy N."/>
            <person name="Sisk P."/>
            <person name="Stolte C."/>
            <person name="Sykes S."/>
            <person name="Walk T."/>
            <person name="White J."/>
            <person name="Yandava C."/>
            <person name="Burger G."/>
            <person name="Gray M.W."/>
            <person name="Holland P.W.H."/>
            <person name="King N."/>
            <person name="Lang F.B.F."/>
            <person name="Roger A.J."/>
            <person name="Ruiz-Trillo I."/>
            <person name="Lander E."/>
            <person name="Nusbaum C."/>
        </authorList>
    </citation>
    <scope>NUCLEOTIDE SEQUENCE [LARGE SCALE GENOMIC DNA]</scope>
    <source>
        <strain evidence="16">ATCC 38327</strain>
    </source>
</reference>
<dbReference type="SUPFAM" id="SSF52151">
    <property type="entry name" value="FabD/lysophospholipase-like"/>
    <property type="match status" value="3"/>
</dbReference>
<evidence type="ECO:0000256" key="3">
    <source>
        <dbReference type="ARBA" id="ARBA00022679"/>
    </source>
</evidence>
<dbReference type="InterPro" id="IPR029069">
    <property type="entry name" value="HotDog_dom_sf"/>
</dbReference>
<keyword evidence="16" id="KW-1185">Reference proteome</keyword>
<dbReference type="GO" id="GO:0006633">
    <property type="term" value="P:fatty acid biosynthetic process"/>
    <property type="evidence" value="ECO:0007669"/>
    <property type="project" value="InterPro"/>
</dbReference>
<dbReference type="VEuPathDB" id="FungiDB:AMAG_16160"/>
<dbReference type="InterPro" id="IPR036291">
    <property type="entry name" value="NAD(P)-bd_dom_sf"/>
</dbReference>
<dbReference type="InterPro" id="IPR050830">
    <property type="entry name" value="Fungal_FAS"/>
</dbReference>
<dbReference type="Pfam" id="PF22235">
    <property type="entry name" value="FAS1_thioest_ins"/>
    <property type="match status" value="1"/>
</dbReference>
<dbReference type="Pfam" id="PF18314">
    <property type="entry name" value="FAS_I_H"/>
    <property type="match status" value="1"/>
</dbReference>
<dbReference type="PROSITE" id="PS00606">
    <property type="entry name" value="KS3_1"/>
    <property type="match status" value="1"/>
</dbReference>
<dbReference type="InterPro" id="IPR001227">
    <property type="entry name" value="Ac_transferase_dom_sf"/>
</dbReference>
<name>A0A0L0T9W2_ALLM3</name>
<dbReference type="FunFam" id="3.40.366.10:FF:000003">
    <property type="entry name" value="Fatty acid synthase subunit beta dehydratase"/>
    <property type="match status" value="1"/>
</dbReference>
<accession>A0A0L0T9W2</accession>
<feature type="domain" description="Ketosynthase family 3 (KS3)" evidence="14">
    <location>
        <begin position="3125"/>
        <end position="3660"/>
    </location>
</feature>
<dbReference type="GO" id="GO:0008897">
    <property type="term" value="F:holo-[acyl-carrier-protein] synthase activity"/>
    <property type="evidence" value="ECO:0007669"/>
    <property type="project" value="InterPro"/>
</dbReference>
<dbReference type="InterPro" id="IPR008278">
    <property type="entry name" value="4-PPantetheinyl_Trfase_dom"/>
</dbReference>
<dbReference type="PRINTS" id="PR01483">
    <property type="entry name" value="FASYNTHASE"/>
</dbReference>
<dbReference type="GO" id="GO:0004312">
    <property type="term" value="F:fatty acid synthase activity"/>
    <property type="evidence" value="ECO:0007669"/>
    <property type="project" value="InterPro"/>
</dbReference>
<evidence type="ECO:0000313" key="15">
    <source>
        <dbReference type="EMBL" id="KNE71598.1"/>
    </source>
</evidence>
<dbReference type="PROSITE" id="PS50075">
    <property type="entry name" value="CARRIER"/>
    <property type="match status" value="1"/>
</dbReference>
<evidence type="ECO:0000256" key="10">
    <source>
        <dbReference type="ARBA" id="ARBA00048508"/>
    </source>
</evidence>
<dbReference type="InterPro" id="IPR047224">
    <property type="entry name" value="FAS_alpha_su_C"/>
</dbReference>
<dbReference type="InterPro" id="IPR016039">
    <property type="entry name" value="Thiolase-like"/>
</dbReference>
<dbReference type="Gene3D" id="6.10.60.10">
    <property type="match status" value="1"/>
</dbReference>
<dbReference type="PROSITE" id="PS52004">
    <property type="entry name" value="KS3_2"/>
    <property type="match status" value="1"/>
</dbReference>
<comment type="catalytic activity">
    <reaction evidence="10">
        <text>a (3R)-hydroxyacyl-[ACP] + NADP(+) = a 3-oxoacyl-[ACP] + NADPH + H(+)</text>
        <dbReference type="Rhea" id="RHEA:17397"/>
        <dbReference type="Rhea" id="RHEA-COMP:9916"/>
        <dbReference type="Rhea" id="RHEA-COMP:9945"/>
        <dbReference type="ChEBI" id="CHEBI:15378"/>
        <dbReference type="ChEBI" id="CHEBI:57783"/>
        <dbReference type="ChEBI" id="CHEBI:58349"/>
        <dbReference type="ChEBI" id="CHEBI:78776"/>
        <dbReference type="ChEBI" id="CHEBI:78827"/>
        <dbReference type="EC" id="1.1.1.100"/>
    </reaction>
</comment>
<dbReference type="Gene3D" id="3.30.1120.100">
    <property type="match status" value="1"/>
</dbReference>
<dbReference type="InterPro" id="IPR013785">
    <property type="entry name" value="Aldolase_TIM"/>
</dbReference>
<dbReference type="Pfam" id="PF17951">
    <property type="entry name" value="FAS_meander"/>
    <property type="match status" value="1"/>
</dbReference>
<dbReference type="GO" id="GO:0005835">
    <property type="term" value="C:fatty acid synthase complex"/>
    <property type="evidence" value="ECO:0007669"/>
    <property type="project" value="InterPro"/>
</dbReference>
<dbReference type="InterPro" id="IPR016035">
    <property type="entry name" value="Acyl_Trfase/lysoPLipase"/>
</dbReference>
<dbReference type="SUPFAM" id="SSF53901">
    <property type="entry name" value="Thiolase-like"/>
    <property type="match status" value="2"/>
</dbReference>
<keyword evidence="3 15" id="KW-0808">Transferase</keyword>
<reference evidence="15 16" key="1">
    <citation type="submission" date="2009-11" db="EMBL/GenBank/DDBJ databases">
        <title>Annotation of Allomyces macrogynus ATCC 38327.</title>
        <authorList>
            <consortium name="The Broad Institute Genome Sequencing Platform"/>
            <person name="Russ C."/>
            <person name="Cuomo C."/>
            <person name="Burger G."/>
            <person name="Gray M.W."/>
            <person name="Holland P.W.H."/>
            <person name="King N."/>
            <person name="Lang F.B.F."/>
            <person name="Roger A.J."/>
            <person name="Ruiz-Trillo I."/>
            <person name="Young S.K."/>
            <person name="Zeng Q."/>
            <person name="Gargeya S."/>
            <person name="Fitzgerald M."/>
            <person name="Haas B."/>
            <person name="Abouelleil A."/>
            <person name="Alvarado L."/>
            <person name="Arachchi H.M."/>
            <person name="Berlin A."/>
            <person name="Chapman S.B."/>
            <person name="Gearin G."/>
            <person name="Goldberg J."/>
            <person name="Griggs A."/>
            <person name="Gujja S."/>
            <person name="Hansen M."/>
            <person name="Heiman D."/>
            <person name="Howarth C."/>
            <person name="Larimer J."/>
            <person name="Lui A."/>
            <person name="MacDonald P.J.P."/>
            <person name="McCowen C."/>
            <person name="Montmayeur A."/>
            <person name="Murphy C."/>
            <person name="Neiman D."/>
            <person name="Pearson M."/>
            <person name="Priest M."/>
            <person name="Roberts A."/>
            <person name="Saif S."/>
            <person name="Shea T."/>
            <person name="Sisk P."/>
            <person name="Stolte C."/>
            <person name="Sykes S."/>
            <person name="Wortman J."/>
            <person name="Nusbaum C."/>
            <person name="Birren B."/>
        </authorList>
    </citation>
    <scope>NUCLEOTIDE SEQUENCE [LARGE SCALE GENOMIC DNA]</scope>
    <source>
        <strain evidence="15 16">ATCC 38327</strain>
    </source>
</reference>
<sequence length="3895" mass="424218">MSSITPLSAPALDPVKAGAADNAPAAPIMVTVHSQPMRQLNFALRGRDVTLFLPQDLYFLADEVVKTDFAASNATATADATVPSEMQALAALMAKVDARCRAAGTTVATATTNDADAHSPTSATADATISATVSASRAKIAAYLPLLKALVADFHRRYLATSNNVHVAVRDHVGFSTETSDDEASPAYVQVLAAYYAAVETLTRFLPAGEAADALSKLTKPATPSLFRKPLQGQTPAAAPAVFAVFGGQGNTTDYLDELRECEAIYGTPIRALVEAADAHLAKLLQSSKANVRGLFTNGLSVRNWLDQPARAPDADYLVAAPVSMPLIGLTQLAWYLATVSAAGSTFADARNKWFVAASGHSQGIIPAVVLAASDSESSFLVNTLQALTLLFHIGTQATLAFPPTSVPPRVTADSEENGEGTPSPMLAVSGNLPLKALRGHIDETNRHLPSDKQVQVALVNGPKNVVVAGPPQSLYGLNLRLRKVKTPAGKDESRVPHHQRGVKFSSRFLPISAPFHSTYLASAVDRVRELVADKALGVTFLAKDLAVPVFATSSGKDLRTLDVADVAVFLAEEICTRPVDWELATAFKPTTHFVDFGPGGASGVGGLIHRNKEGSGAQVILASVFDDISGMLGRLALLDARRDMIQYAPHWAKEHRPRLVKVGDAVHLDTKFTRLIGRPPVMVAGMTPTTVSAQFVSATLNAGYHVELAGGGHFTEAMLRDKVKDIMTRVAPGNAITINMMFLNPRQWAFQYPLVQALRREGYPVEGVCVAAGVPSFEVAGEILTSLAACGIKHVAFKPGSADAIMQVVRIAEAHPSMPILLQWTGGRAGGHHSFEDMHAPMLEHYAAIRRCKNIVLVAGSGLGGVQDTLPYLTGDWALAYARPAMPFDAVLFGSRMLVAKEAQTSDAAKDLIVSCPGIDDEADWEKTYVKPTGGILTVRSELGEPIHKVATRGVKLWKELDETVFNLPKDKRTQVVKDKRDYIIQRLNADAHRPWFGKKADGSVADLPDMTYAEIVNRLLELTYLKKYGRWIDASYGSLVMDVLLRIEERFTPVERTTVIDPIALRDDPLATVAAFLDQFPAAQTQLLTSEDVYFFIDACKVPTRKPAPFIPVLDEALEQWYKKDSLWQSEFVEAVVDEDVQRVCILQGPVATKFANKANVPVKEILDEVRDGHIAAVLERYYENSVAKVPSREYLTVFPTAVESAVADAGRDLISVSASGARRVLEVGAAVPARDQWLAAIAAAAPAWLRALVQAQHIVQGRMLADNYLPRLLAPRKHLTCTVSPAGLEITLHGTPVPGLVIRRGEGRNVTVQLTHFFDDKQAHLELRFLYSPETPYALVHEDLEGRNDRVKQFYADLWDAQVVAEEVRSVTTSHTVDRESIARFCKVIQNDTELFVEKGQDKLAAPLDYAIVAGWKAVVQPLFSTLIDGDLLKLVHLSNGFKVLAPGALVYAGDKISTKAEVASITNTPTGKKISVRGVLSRDGVDLVEVTSAFFVRGTFDDYHTAFDNVAEEPIKLTLRRAQDLAVLESKDYIQFDKESPVPIAVGSTLIFRLQTHVEYQSSTMYASLATTGTIEQLYKEQVLTVGRVAFECTHPLAIQTSPVVAMLQRLGGVTVEQPTLFATGGYKVHTTTFNAPATNTAYATVSGDYNPIHTAPLFADLAGLPDTITHGMWTSALTRRWVELYAAENQPQRVVSFAVDFVDMCVPNTELTTTLRHVGMQNGRKIIEVTTAEASTGRVIVKGTAHVAQATSCFVFTGQGSQEVGMGMDLYKSSPVAREIWDRADRHFKSEYGFSILEIVRSNPKSKTVHFGGPRGRKIRANYRSMTYDAVDPESGKVTTKSLFPTIGEHTESYTFTAPQGLLYATQFTQPALTLVEKAAFADMEAHGLVPPDCPFAGHSLGEYAALAAVADVLPVESLVDIVFYRGMTMQHAVTRDAAGRSNYGMCAVNPARVHKFFKEKDLEELVAHIRLITGSLLEIVNYNVDGWQYVVAGDMPGLNALTLVINALAKGVFDQAKLEELVRTTDLVNMPLVRGHATIPLPGIDVPFHSSFLLPGVAPFREYLQRKIKPAYIRAQRLEGRYIPNLTAKPFKVTGEYIEMVAKQAGSPVLNAALKNLKLESPEDKEAAAHMLLIELLAYQFASAVRWIETQDVLFAEYKVERLIEVGPSSTLVGMAERTLKLKYTAYDDALTFRRANLSYQRNTQEIYYAFEEEVEVPAAAAASTDAAAAPAATQAAAAAPVAAAAVPAAGGAAEEVPEAPISSSLLLGCIIAQKLKKPLNEVPFSKSIKDLVGGKSTMQNEILGDLQKEIGSIPERAEEVSLDELGAQIQVAGLGKHSSSLVAKLISSKMPGGFTLTQVKDHLKATYGLGPQRADALLLLGCTMEPGNRLPNEDEAKKWLAQVAQTYAAQAGITYRTAGGAGGASGGAAPAMSAAQLKALFASQQSLWTAQLNALASALEMDLHAPALAAQQHQANLESLQQQLDLWVGEHGDFYAQGIQPLFTPRKARHFDSAWNWVRQDAMSLFFDIIFGRLQAVDRALIAKAAHVMNRADATVIDFMEYWLNNHLPFFVDVPAENYDLVRRLGRELVENCKAVVNANPVYKYVEVPTGPETIMTEQGKLEYREVQRDGVRKMASYVARMHKDHLLFVQEKNGCHWVESNDKTETLFQVMNEVAEEGLSLAQKQILITGCGRDSIGASILKGALSAGAQVVVTTSRFTQEVTEYYRSIYEQHGSRGSALVVVPFNQGSHTDTQQLIHYIYNELGWDLDFVIPFAAISENGREITDIDSKSEFAHRLMLTNLLRMLGLVISEKKARDQTTRPAHVVLPLSPNHGTFGGDGLYGESKIALETLLNRWESESWSEYLCVIGAVIGWTRGTGLMSSNNLVSQGIEKLGVYTFSTVEMAFNLLCLMHPRITHLAQEEALSVDLAGAMNRLVDLKNQVSSLRTQLVGTAEVKQAVLRDQTVDRGAVQPVKAKTKVTPRANLTFKFPELPAYKELSAKLGHLQGMVDLDKVVVITGYGEVGPYGNARTRWEMESQGHFSLEGCIEMAWMMGFIRHHHGALQGRQYSGWVDVETGAPVKDSEIKAKYEARILKHTGIRLIEPQLFDGYNPEQKTMLQEIVLEEDLRPFEVSKEEAMHFAREHGAAKCVTQELPSGQWLVTLKKGATMFIPKALRFDRLVAGQIPTGWSAKRFGVPEDIVQQVDPITLYVLVSTVEALVNSGITDPYEFYKYVHVTEVGNTSGSGVGGMMANRKIYKDRFLDKPVQQDILQESFINTMAAWVNLLLLSSSGPIKTPVGACATAVESVEIGVETIQSGKAKVVVVGGFDDFQEEGSYEFANMKATSNADTEIEMGRAPKEMCRPTTSTRGGFMESQGSGIQILMSASVAIEMGAPIYGVVALSNTATDKQGRSVPAPGQGVLTTARQMSTQFESPKLSLAYRKKQIERRMRQVSEWMEDEVQDVLAEAAAIPEADREAFIRERRETLERDAQRQIKSIYSTWGNDFWCKDPTIAPLRGALAVWGLTVDDIGVASFHGTGTKANDFNESQVVHRQFEHLGRAKGNPVPSVFQKYLTGHPKGAAAAWMLNGALQVLETGIIPGNRNADNIDPKLQQFTHIMYPSVSIQTDGVKAALLKSFGFGQVGGELLVLHPHYVLATMPEHVYEAYKAQRDARHAKTYRYWHDTLTGSQDFVSVKSAAPYSADLEKQVYLNPMARAEWDAKQNTYTFSAKSAAGKGKATLAPEWLESLAAQGGKGKGVGVDIEVVSVFANRSLSEDTFIQRNFTPAEIAYCQARPDPAASLAGKWAAKEAVVKAISSFDLEHAKVWTQGAGAPLIDIEVLAGNSGAPEVHLHGEAKAAGAEVGVHDLKITISHAGEYAVAVCNAL</sequence>
<evidence type="ECO:0000256" key="12">
    <source>
        <dbReference type="SAM" id="MobiDB-lite"/>
    </source>
</evidence>
<dbReference type="Gene3D" id="3.40.366.10">
    <property type="entry name" value="Malonyl-Coenzyme A Acyl Carrier Protein, domain 2"/>
    <property type="match status" value="3"/>
</dbReference>
<gene>
    <name evidence="15" type="ORF">AMAG_16160</name>
</gene>
<dbReference type="FunFam" id="3.90.25.70:FF:000001">
    <property type="entry name" value="Fatty acid synthase subunit alpha"/>
    <property type="match status" value="1"/>
</dbReference>
<dbReference type="Pfam" id="PF18325">
    <property type="entry name" value="Fas_alpha_ACP"/>
    <property type="match status" value="1"/>
</dbReference>
<dbReference type="SUPFAM" id="SSF51412">
    <property type="entry name" value="Inosine monophosphate dehydrogenase (IMPDH)"/>
    <property type="match status" value="1"/>
</dbReference>
<dbReference type="Gene3D" id="6.10.250.1930">
    <property type="match status" value="1"/>
</dbReference>
<dbReference type="GO" id="GO:0004316">
    <property type="term" value="F:3-oxoacyl-[acyl-carrier-protein] reductase (NADPH) activity"/>
    <property type="evidence" value="ECO:0007669"/>
    <property type="project" value="UniProtKB-EC"/>
</dbReference>
<dbReference type="SUPFAM" id="SSF54637">
    <property type="entry name" value="Thioesterase/thiol ester dehydrase-isomerase"/>
    <property type="match status" value="2"/>
</dbReference>
<keyword evidence="5" id="KW-0378">Hydrolase</keyword>
<dbReference type="InterPro" id="IPR032088">
    <property type="entry name" value="SAT"/>
</dbReference>
<dbReference type="Gene3D" id="1.20.930.70">
    <property type="match status" value="1"/>
</dbReference>
<dbReference type="Gene3D" id="3.10.129.10">
    <property type="entry name" value="Hotdog Thioesterase"/>
    <property type="match status" value="2"/>
</dbReference>
<dbReference type="Pfam" id="PF01575">
    <property type="entry name" value="MaoC_dehydratas"/>
    <property type="match status" value="1"/>
</dbReference>
<dbReference type="GO" id="GO:0000287">
    <property type="term" value="F:magnesium ion binding"/>
    <property type="evidence" value="ECO:0007669"/>
    <property type="project" value="InterPro"/>
</dbReference>
<dbReference type="GO" id="GO:0004315">
    <property type="term" value="F:3-oxoacyl-[acyl-carrier-protein] synthase activity"/>
    <property type="evidence" value="ECO:0007669"/>
    <property type="project" value="UniProtKB-EC"/>
</dbReference>
<keyword evidence="6" id="KW-0460">Magnesium</keyword>
<dbReference type="Gene3D" id="3.90.25.70">
    <property type="match status" value="1"/>
</dbReference>
<dbReference type="InterPro" id="IPR014043">
    <property type="entry name" value="Acyl_transferase_dom"/>
</dbReference>
<dbReference type="GO" id="GO:0016787">
    <property type="term" value="F:hydrolase activity"/>
    <property type="evidence" value="ECO:0007669"/>
    <property type="project" value="UniProtKB-KW"/>
</dbReference>
<proteinExistence type="predicted"/>
<evidence type="ECO:0000259" key="14">
    <source>
        <dbReference type="PROSITE" id="PS52004"/>
    </source>
</evidence>
<dbReference type="Gene3D" id="1.20.1050.120">
    <property type="match status" value="1"/>
</dbReference>
<dbReference type="CDD" id="cd08950">
    <property type="entry name" value="KR_fFAS_SDR_c_like"/>
    <property type="match status" value="1"/>
</dbReference>
<dbReference type="Proteomes" id="UP000054350">
    <property type="component" value="Unassembled WGS sequence"/>
</dbReference>
<dbReference type="InterPro" id="IPR003965">
    <property type="entry name" value="Fatty_acid_synthase"/>
</dbReference>
<dbReference type="Pfam" id="PF00109">
    <property type="entry name" value="ketoacyl-synt"/>
    <property type="match status" value="1"/>
</dbReference>
<dbReference type="CDD" id="cd00828">
    <property type="entry name" value="elong_cond_enzymes"/>
    <property type="match status" value="1"/>
</dbReference>
<evidence type="ECO:0000256" key="1">
    <source>
        <dbReference type="ARBA" id="ARBA00022450"/>
    </source>
</evidence>
<dbReference type="SUPFAM" id="SSF56214">
    <property type="entry name" value="4'-phosphopantetheinyl transferase"/>
    <property type="match status" value="1"/>
</dbReference>
<dbReference type="GO" id="GO:0004318">
    <property type="term" value="F:enoyl-[acyl-carrier-protein] reductase (NADH) activity"/>
    <property type="evidence" value="ECO:0007669"/>
    <property type="project" value="InterPro"/>
</dbReference>
<comment type="catalytic activity">
    <reaction evidence="9">
        <text>acetyl-CoA + n malonyl-CoA + 2n NADPH + 4n H(+) = a long-chain-acyl-CoA + n CoA + n CO2 + 2n NADP(+).</text>
        <dbReference type="EC" id="2.3.1.86"/>
    </reaction>
</comment>
<dbReference type="SMART" id="SM00827">
    <property type="entry name" value="PKS_AT"/>
    <property type="match status" value="1"/>
</dbReference>
<dbReference type="Pfam" id="PF02801">
    <property type="entry name" value="Ketoacyl-synt_C"/>
    <property type="match status" value="1"/>
</dbReference>
<dbReference type="InterPro" id="IPR014030">
    <property type="entry name" value="Ketoacyl_synth_N"/>
</dbReference>
<dbReference type="EMBL" id="GG745373">
    <property type="protein sequence ID" value="KNE71598.1"/>
    <property type="molecule type" value="Genomic_DNA"/>
</dbReference>
<evidence type="ECO:0000256" key="2">
    <source>
        <dbReference type="ARBA" id="ARBA00022553"/>
    </source>
</evidence>
<feature type="region of interest" description="Disordered" evidence="12">
    <location>
        <begin position="403"/>
        <end position="427"/>
    </location>
</feature>
<dbReference type="InterPro" id="IPR020841">
    <property type="entry name" value="PKS_Beta-ketoAc_synthase_dom"/>
</dbReference>
<dbReference type="InterPro" id="IPR014031">
    <property type="entry name" value="Ketoacyl_synth_C"/>
</dbReference>
<dbReference type="InterPro" id="IPR002539">
    <property type="entry name" value="MaoC-like_dom"/>
</dbReference>
<evidence type="ECO:0000256" key="11">
    <source>
        <dbReference type="ARBA" id="ARBA00049541"/>
    </source>
</evidence>
<evidence type="ECO:0000256" key="8">
    <source>
        <dbReference type="ARBA" id="ARBA00023002"/>
    </source>
</evidence>
<dbReference type="Gene3D" id="3.20.20.70">
    <property type="entry name" value="Aldolase class I"/>
    <property type="match status" value="1"/>
</dbReference>
<evidence type="ECO:0000256" key="5">
    <source>
        <dbReference type="ARBA" id="ARBA00022801"/>
    </source>
</evidence>
<dbReference type="Pfam" id="PF16073">
    <property type="entry name" value="SAT"/>
    <property type="match status" value="1"/>
</dbReference>
<keyword evidence="7" id="KW-0521">NADP</keyword>
<comment type="catalytic activity">
    <reaction evidence="11">
        <text>a fatty acyl-[ACP] + malonyl-[ACP] + H(+) = a 3-oxoacyl-[ACP] + holo-[ACP] + CO2</text>
        <dbReference type="Rhea" id="RHEA:22836"/>
        <dbReference type="Rhea" id="RHEA-COMP:9623"/>
        <dbReference type="Rhea" id="RHEA-COMP:9685"/>
        <dbReference type="Rhea" id="RHEA-COMP:9916"/>
        <dbReference type="Rhea" id="RHEA-COMP:14125"/>
        <dbReference type="ChEBI" id="CHEBI:15378"/>
        <dbReference type="ChEBI" id="CHEBI:16526"/>
        <dbReference type="ChEBI" id="CHEBI:64479"/>
        <dbReference type="ChEBI" id="CHEBI:78449"/>
        <dbReference type="ChEBI" id="CHEBI:78776"/>
        <dbReference type="ChEBI" id="CHEBI:138651"/>
        <dbReference type="EC" id="2.3.1.41"/>
    </reaction>
</comment>
<dbReference type="InterPro" id="IPR013565">
    <property type="entry name" value="Fas1/AflB-like_central"/>
</dbReference>
<dbReference type="Pfam" id="PF00698">
    <property type="entry name" value="Acyl_transf_1"/>
    <property type="match status" value="1"/>
</dbReference>
<dbReference type="InterPro" id="IPR018201">
    <property type="entry name" value="Ketoacyl_synth_AS"/>
</dbReference>
<dbReference type="Gene3D" id="3.90.470.20">
    <property type="entry name" value="4'-phosphopantetheinyl transferase domain"/>
    <property type="match status" value="1"/>
</dbReference>
<dbReference type="Pfam" id="PF01648">
    <property type="entry name" value="ACPS"/>
    <property type="match status" value="1"/>
</dbReference>
<dbReference type="InterPro" id="IPR037143">
    <property type="entry name" value="4-PPantetheinyl_Trfase_dom_sf"/>
</dbReference>
<dbReference type="STRING" id="578462.A0A0L0T9W2"/>
<dbReference type="Pfam" id="PF08354">
    <property type="entry name" value="Fas1-AflB-like_hel"/>
    <property type="match status" value="1"/>
</dbReference>
<dbReference type="InterPro" id="IPR004568">
    <property type="entry name" value="Ppantetheine-prot_Trfase_dom"/>
</dbReference>
<protein>
    <submittedName>
        <fullName evidence="15">Phosphopantetheine-protein transferase domain</fullName>
    </submittedName>
</protein>